<proteinExistence type="predicted"/>
<dbReference type="Proteomes" id="UP000192582">
    <property type="component" value="Unassembled WGS sequence"/>
</dbReference>
<dbReference type="EMBL" id="FWWU01000009">
    <property type="protein sequence ID" value="SMB92258.1"/>
    <property type="molecule type" value="Genomic_DNA"/>
</dbReference>
<accession>A0A1W1VFV5</accession>
<feature type="region of interest" description="Disordered" evidence="1">
    <location>
        <begin position="93"/>
        <end position="140"/>
    </location>
</feature>
<feature type="region of interest" description="Disordered" evidence="1">
    <location>
        <begin position="55"/>
        <end position="74"/>
    </location>
</feature>
<protein>
    <submittedName>
        <fullName evidence="2">Uncharacterized protein</fullName>
    </submittedName>
</protein>
<keyword evidence="3" id="KW-1185">Reference proteome</keyword>
<reference evidence="2 3" key="1">
    <citation type="submission" date="2017-04" db="EMBL/GenBank/DDBJ databases">
        <authorList>
            <person name="Afonso C.L."/>
            <person name="Miller P.J."/>
            <person name="Scott M.A."/>
            <person name="Spackman E."/>
            <person name="Goraichik I."/>
            <person name="Dimitrov K.M."/>
            <person name="Suarez D.L."/>
            <person name="Swayne D.E."/>
        </authorList>
    </citation>
    <scope>NUCLEOTIDE SEQUENCE [LARGE SCALE GENOMIC DNA]</scope>
    <source>
        <strain evidence="2 3">KR-140</strain>
    </source>
</reference>
<evidence type="ECO:0000313" key="2">
    <source>
        <dbReference type="EMBL" id="SMB92258.1"/>
    </source>
</evidence>
<name>A0A1W1VFV5_9DEIO</name>
<dbReference type="AlphaFoldDB" id="A0A1W1VFV5"/>
<feature type="compositionally biased region" description="Basic and acidic residues" evidence="1">
    <location>
        <begin position="59"/>
        <end position="74"/>
    </location>
</feature>
<organism evidence="2 3">
    <name type="scientific">Deinococcus hopiensis KR-140</name>
    <dbReference type="NCBI Taxonomy" id="695939"/>
    <lineage>
        <taxon>Bacteria</taxon>
        <taxon>Thermotogati</taxon>
        <taxon>Deinococcota</taxon>
        <taxon>Deinococci</taxon>
        <taxon>Deinococcales</taxon>
        <taxon>Deinococcaceae</taxon>
        <taxon>Deinococcus</taxon>
    </lineage>
</organism>
<evidence type="ECO:0000313" key="3">
    <source>
        <dbReference type="Proteomes" id="UP000192582"/>
    </source>
</evidence>
<gene>
    <name evidence="2" type="ORF">SAMN00790413_01501</name>
</gene>
<sequence length="140" mass="15771">MWREWQDQQETLSALFHTLLGSDRGNAFFRGATPPVLHLPHFDVACAEVPALTSAPRGLGERTKREKEGEQEQVREHIDTGLMHAVHLCGRAPRPGRWTGWNRGVHPLAEATNTRTAQRRERHPRSRSSPQSIRNPAASS</sequence>
<evidence type="ECO:0000256" key="1">
    <source>
        <dbReference type="SAM" id="MobiDB-lite"/>
    </source>
</evidence>
<feature type="compositionally biased region" description="Low complexity" evidence="1">
    <location>
        <begin position="127"/>
        <end position="140"/>
    </location>
</feature>